<organism evidence="1 2">
    <name type="scientific">Linum tenue</name>
    <dbReference type="NCBI Taxonomy" id="586396"/>
    <lineage>
        <taxon>Eukaryota</taxon>
        <taxon>Viridiplantae</taxon>
        <taxon>Streptophyta</taxon>
        <taxon>Embryophyta</taxon>
        <taxon>Tracheophyta</taxon>
        <taxon>Spermatophyta</taxon>
        <taxon>Magnoliopsida</taxon>
        <taxon>eudicotyledons</taxon>
        <taxon>Gunneridae</taxon>
        <taxon>Pentapetalae</taxon>
        <taxon>rosids</taxon>
        <taxon>fabids</taxon>
        <taxon>Malpighiales</taxon>
        <taxon>Linaceae</taxon>
        <taxon>Linum</taxon>
    </lineage>
</organism>
<evidence type="ECO:0000313" key="1">
    <source>
        <dbReference type="EMBL" id="CAI0394370.1"/>
    </source>
</evidence>
<proteinExistence type="predicted"/>
<reference evidence="1" key="1">
    <citation type="submission" date="2022-08" db="EMBL/GenBank/DDBJ databases">
        <authorList>
            <person name="Gutierrez-Valencia J."/>
        </authorList>
    </citation>
    <scope>NUCLEOTIDE SEQUENCE</scope>
</reference>
<accession>A0AAV0IDK0</accession>
<keyword evidence="2" id="KW-1185">Reference proteome</keyword>
<dbReference type="EMBL" id="CAMGYJ010000003">
    <property type="protein sequence ID" value="CAI0394370.1"/>
    <property type="molecule type" value="Genomic_DNA"/>
</dbReference>
<comment type="caution">
    <text evidence="1">The sequence shown here is derived from an EMBL/GenBank/DDBJ whole genome shotgun (WGS) entry which is preliminary data.</text>
</comment>
<protein>
    <submittedName>
        <fullName evidence="1">Uncharacterized protein</fullName>
    </submittedName>
</protein>
<name>A0AAV0IDK0_9ROSI</name>
<evidence type="ECO:0000313" key="2">
    <source>
        <dbReference type="Proteomes" id="UP001154282"/>
    </source>
</evidence>
<sequence>MLAVILDLGSGHGRELMLHILKGRNLVQAMKGTLKQRNHSNPEKVYRGNEELQQRQSPEKAILLATTLLQVWLIPSKPFTTSTWNVLLIWTQLGNVDNFCNLGREGASETVQ</sequence>
<gene>
    <name evidence="1" type="ORF">LITE_LOCUS8299</name>
</gene>
<dbReference type="AlphaFoldDB" id="A0AAV0IDK0"/>
<dbReference type="Proteomes" id="UP001154282">
    <property type="component" value="Unassembled WGS sequence"/>
</dbReference>